<evidence type="ECO:0000313" key="1">
    <source>
        <dbReference type="EMBL" id="MBO0947215.1"/>
    </source>
</evidence>
<name>A0ABS3JB48_9BACT</name>
<evidence type="ECO:0000313" key="2">
    <source>
        <dbReference type="Proteomes" id="UP000664628"/>
    </source>
</evidence>
<organism evidence="1 2">
    <name type="scientific">Fibrella forsythiae</name>
    <dbReference type="NCBI Taxonomy" id="2817061"/>
    <lineage>
        <taxon>Bacteria</taxon>
        <taxon>Pseudomonadati</taxon>
        <taxon>Bacteroidota</taxon>
        <taxon>Cytophagia</taxon>
        <taxon>Cytophagales</taxon>
        <taxon>Spirosomataceae</taxon>
        <taxon>Fibrella</taxon>
    </lineage>
</organism>
<comment type="caution">
    <text evidence="1">The sequence shown here is derived from an EMBL/GenBank/DDBJ whole genome shotgun (WGS) entry which is preliminary data.</text>
</comment>
<dbReference type="Proteomes" id="UP000664628">
    <property type="component" value="Unassembled WGS sequence"/>
</dbReference>
<reference evidence="1 2" key="1">
    <citation type="submission" date="2021-03" db="EMBL/GenBank/DDBJ databases">
        <title>Fibrella sp. HMF5405 genome sequencing and assembly.</title>
        <authorList>
            <person name="Kang H."/>
            <person name="Kim H."/>
            <person name="Bae S."/>
            <person name="Joh K."/>
        </authorList>
    </citation>
    <scope>NUCLEOTIDE SEQUENCE [LARGE SCALE GENOMIC DNA]</scope>
    <source>
        <strain evidence="1 2">HMF5405</strain>
    </source>
</reference>
<accession>A0ABS3JB48</accession>
<gene>
    <name evidence="1" type="ORF">J2I46_01375</name>
</gene>
<proteinExistence type="predicted"/>
<keyword evidence="2" id="KW-1185">Reference proteome</keyword>
<dbReference type="EMBL" id="JAFMYW010000001">
    <property type="protein sequence ID" value="MBO0947215.1"/>
    <property type="molecule type" value="Genomic_DNA"/>
</dbReference>
<dbReference type="RefSeq" id="WP_207327132.1">
    <property type="nucleotide sequence ID" value="NZ_JAFMYW010000001.1"/>
</dbReference>
<sequence>MYQPFAQTYSQLRNFLANGFYQRKMALLTSELADLQALHQNLLAQQTMQK</sequence>
<protein>
    <submittedName>
        <fullName evidence="1">Uncharacterized protein</fullName>
    </submittedName>
</protein>